<organism evidence="2 3">
    <name type="scientific">Candidatus Komeilibacteria bacterium CG11_big_fil_rev_8_21_14_0_20_36_20</name>
    <dbReference type="NCBI Taxonomy" id="1974477"/>
    <lineage>
        <taxon>Bacteria</taxon>
        <taxon>Candidatus Komeiliibacteriota</taxon>
    </lineage>
</organism>
<accession>A0A2H0NCT4</accession>
<dbReference type="EMBL" id="PCWQ01000011">
    <property type="protein sequence ID" value="PIR06674.1"/>
    <property type="molecule type" value="Genomic_DNA"/>
</dbReference>
<evidence type="ECO:0000313" key="3">
    <source>
        <dbReference type="Proteomes" id="UP000230564"/>
    </source>
</evidence>
<keyword evidence="1" id="KW-1133">Transmembrane helix</keyword>
<gene>
    <name evidence="2" type="ORF">COV55_02875</name>
</gene>
<dbReference type="AlphaFoldDB" id="A0A2H0NCT4"/>
<sequence>MASAFKLTFSMGNVVTIICGVIFALGLVTTLQINQTKMEERHTALSVKVSKNEKSLEILTDLRIALRDVAQAQNYHGKRLEDIMQMIIKETKESENASIQQKKQEKFN</sequence>
<name>A0A2H0NCT4_9BACT</name>
<keyword evidence="1" id="KW-0812">Transmembrane</keyword>
<evidence type="ECO:0000313" key="2">
    <source>
        <dbReference type="EMBL" id="PIR06674.1"/>
    </source>
</evidence>
<dbReference type="Proteomes" id="UP000230564">
    <property type="component" value="Unassembled WGS sequence"/>
</dbReference>
<protein>
    <submittedName>
        <fullName evidence="2">Uncharacterized protein</fullName>
    </submittedName>
</protein>
<evidence type="ECO:0000256" key="1">
    <source>
        <dbReference type="SAM" id="Phobius"/>
    </source>
</evidence>
<reference evidence="2 3" key="1">
    <citation type="submission" date="2017-09" db="EMBL/GenBank/DDBJ databases">
        <title>Depth-based differentiation of microbial function through sediment-hosted aquifers and enrichment of novel symbionts in the deep terrestrial subsurface.</title>
        <authorList>
            <person name="Probst A.J."/>
            <person name="Ladd B."/>
            <person name="Jarett J.K."/>
            <person name="Geller-Mcgrath D.E."/>
            <person name="Sieber C.M."/>
            <person name="Emerson J.B."/>
            <person name="Anantharaman K."/>
            <person name="Thomas B.C."/>
            <person name="Malmstrom R."/>
            <person name="Stieglmeier M."/>
            <person name="Klingl A."/>
            <person name="Woyke T."/>
            <person name="Ryan C.M."/>
            <person name="Banfield J.F."/>
        </authorList>
    </citation>
    <scope>NUCLEOTIDE SEQUENCE [LARGE SCALE GENOMIC DNA]</scope>
    <source>
        <strain evidence="2">CG11_big_fil_rev_8_21_14_0_20_36_20</strain>
    </source>
</reference>
<feature type="transmembrane region" description="Helical" evidence="1">
    <location>
        <begin position="12"/>
        <end position="31"/>
    </location>
</feature>
<comment type="caution">
    <text evidence="2">The sequence shown here is derived from an EMBL/GenBank/DDBJ whole genome shotgun (WGS) entry which is preliminary data.</text>
</comment>
<proteinExistence type="predicted"/>
<keyword evidence="1" id="KW-0472">Membrane</keyword>